<gene>
    <name evidence="11" type="ORF">VVR66_11560</name>
</gene>
<keyword evidence="9" id="KW-0472">Membrane</keyword>
<reference evidence="11 12" key="1">
    <citation type="journal article" date="2024" name="Fungal Genet. Biol.">
        <title>The porcine skin microbiome exhibits broad fungal antagonism.</title>
        <authorList>
            <person name="De La Cruz K.F."/>
            <person name="Townsend E.C."/>
            <person name="Alex Cheong J.Z."/>
            <person name="Salamzade R."/>
            <person name="Liu A."/>
            <person name="Sandstrom S."/>
            <person name="Davila E."/>
            <person name="Huang L."/>
            <person name="Xu K.H."/>
            <person name="Wu S.Y."/>
            <person name="Meudt J.J."/>
            <person name="Shanmuganayagam D."/>
            <person name="Gibson A.L.F."/>
            <person name="Kalan L.R."/>
        </authorList>
    </citation>
    <scope>NUCLEOTIDE SEQUENCE [LARGE SCALE GENOMIC DNA]</scope>
    <source>
        <strain evidence="11 12">LK2625</strain>
    </source>
</reference>
<dbReference type="InterPro" id="IPR011712">
    <property type="entry name" value="Sig_transdc_His_kin_sub3_dim/P"/>
</dbReference>
<keyword evidence="3" id="KW-0597">Phosphoprotein</keyword>
<dbReference type="SUPFAM" id="SSF55874">
    <property type="entry name" value="ATPase domain of HSP90 chaperone/DNA topoisomerase II/histidine kinase"/>
    <property type="match status" value="1"/>
</dbReference>
<organism evidence="11 12">
    <name type="scientific">Kocuria carniphila</name>
    <dbReference type="NCBI Taxonomy" id="262208"/>
    <lineage>
        <taxon>Bacteria</taxon>
        <taxon>Bacillati</taxon>
        <taxon>Actinomycetota</taxon>
        <taxon>Actinomycetes</taxon>
        <taxon>Micrococcales</taxon>
        <taxon>Micrococcaceae</taxon>
        <taxon>Kocuria</taxon>
    </lineage>
</organism>
<dbReference type="Pfam" id="PF23539">
    <property type="entry name" value="DUF7134"/>
    <property type="match status" value="1"/>
</dbReference>
<accession>A0ABV3V604</accession>
<feature type="domain" description="Histidine kinase/HSP90-like ATPase" evidence="10">
    <location>
        <begin position="305"/>
        <end position="402"/>
    </location>
</feature>
<feature type="transmembrane region" description="Helical" evidence="9">
    <location>
        <begin position="67"/>
        <end position="99"/>
    </location>
</feature>
<evidence type="ECO:0000256" key="4">
    <source>
        <dbReference type="ARBA" id="ARBA00022679"/>
    </source>
</evidence>
<dbReference type="SMART" id="SM00387">
    <property type="entry name" value="HATPase_c"/>
    <property type="match status" value="1"/>
</dbReference>
<dbReference type="CDD" id="cd16917">
    <property type="entry name" value="HATPase_UhpB-NarQ-NarX-like"/>
    <property type="match status" value="1"/>
</dbReference>
<dbReference type="InterPro" id="IPR003594">
    <property type="entry name" value="HATPase_dom"/>
</dbReference>
<protein>
    <recommendedName>
        <fullName evidence="2">histidine kinase</fullName>
        <ecNumber evidence="2">2.7.13.3</ecNumber>
    </recommendedName>
</protein>
<dbReference type="PANTHER" id="PTHR24421">
    <property type="entry name" value="NITRATE/NITRITE SENSOR PROTEIN NARX-RELATED"/>
    <property type="match status" value="1"/>
</dbReference>
<dbReference type="EMBL" id="JAYWLU010000012">
    <property type="protein sequence ID" value="MEX3595351.1"/>
    <property type="molecule type" value="Genomic_DNA"/>
</dbReference>
<dbReference type="Pfam" id="PF02518">
    <property type="entry name" value="HATPase_c"/>
    <property type="match status" value="1"/>
</dbReference>
<keyword evidence="12" id="KW-1185">Reference proteome</keyword>
<name>A0ABV3V604_9MICC</name>
<feature type="transmembrane region" description="Helical" evidence="9">
    <location>
        <begin position="142"/>
        <end position="164"/>
    </location>
</feature>
<proteinExistence type="predicted"/>
<evidence type="ECO:0000313" key="11">
    <source>
        <dbReference type="EMBL" id="MEX3595351.1"/>
    </source>
</evidence>
<evidence type="ECO:0000313" key="12">
    <source>
        <dbReference type="Proteomes" id="UP001558481"/>
    </source>
</evidence>
<dbReference type="RefSeq" id="WP_095798484.1">
    <property type="nucleotide sequence ID" value="NZ_JAYWLU010000012.1"/>
</dbReference>
<keyword evidence="4" id="KW-0808">Transferase</keyword>
<comment type="caution">
    <text evidence="11">The sequence shown here is derived from an EMBL/GenBank/DDBJ whole genome shotgun (WGS) entry which is preliminary data.</text>
</comment>
<keyword evidence="9" id="KW-1133">Transmembrane helix</keyword>
<evidence type="ECO:0000256" key="6">
    <source>
        <dbReference type="ARBA" id="ARBA00022777"/>
    </source>
</evidence>
<sequence>MALHVRLARWAEEHPHLSNALLMGGGIIFSLFFMTAGALDAGKSFWCAAVVALPLFFRRAAPVATAFAVGVLALGVLVLFNVAAIGLCMWAVPCLMYTVAVRASKKKRRTVLIAALLGCLVFALMCRRWFFVFFEDGTVLEWVLASLMFFVVSALFVIVAFLAGDLARNRWRRREQLEDRARRLEVEREQEVRIAAQDERTRIAREMHDVVAHSLSVVIAQADGARYAAASNPDVAAQTLETIAETARGSLTEMRKLLGVLRTDDETETKPVPQLGDIPELVQSVKAAGLPVQFTEKGTPALSTGAQLSLYRVVQEGLTNVLKHAWQASSVRVSIEHRPDFSWVEIINDGAGGNDSPRAPGAGHGLQGLRERVALYGGEMTAGPHATRSDVFVVQATIPTDIPTEDA</sequence>
<evidence type="ECO:0000256" key="1">
    <source>
        <dbReference type="ARBA" id="ARBA00000085"/>
    </source>
</evidence>
<comment type="catalytic activity">
    <reaction evidence="1">
        <text>ATP + protein L-histidine = ADP + protein N-phospho-L-histidine.</text>
        <dbReference type="EC" id="2.7.13.3"/>
    </reaction>
</comment>
<evidence type="ECO:0000256" key="8">
    <source>
        <dbReference type="ARBA" id="ARBA00023012"/>
    </source>
</evidence>
<dbReference type="InterPro" id="IPR050482">
    <property type="entry name" value="Sensor_HK_TwoCompSys"/>
</dbReference>
<keyword evidence="8" id="KW-0902">Two-component regulatory system</keyword>
<dbReference type="InterPro" id="IPR036890">
    <property type="entry name" value="HATPase_C_sf"/>
</dbReference>
<dbReference type="Proteomes" id="UP001558481">
    <property type="component" value="Unassembled WGS sequence"/>
</dbReference>
<dbReference type="PANTHER" id="PTHR24421:SF10">
    <property type="entry name" value="NITRATE_NITRITE SENSOR PROTEIN NARQ"/>
    <property type="match status" value="1"/>
</dbReference>
<evidence type="ECO:0000256" key="9">
    <source>
        <dbReference type="SAM" id="Phobius"/>
    </source>
</evidence>
<evidence type="ECO:0000256" key="7">
    <source>
        <dbReference type="ARBA" id="ARBA00022840"/>
    </source>
</evidence>
<dbReference type="InterPro" id="IPR055558">
    <property type="entry name" value="DUF7134"/>
</dbReference>
<keyword evidence="6 11" id="KW-0418">Kinase</keyword>
<dbReference type="Gene3D" id="1.20.5.1930">
    <property type="match status" value="1"/>
</dbReference>
<dbReference type="GO" id="GO:0016301">
    <property type="term" value="F:kinase activity"/>
    <property type="evidence" value="ECO:0007669"/>
    <property type="project" value="UniProtKB-KW"/>
</dbReference>
<dbReference type="EC" id="2.7.13.3" evidence="2"/>
<feature type="transmembrane region" description="Helical" evidence="9">
    <location>
        <begin position="20"/>
        <end position="38"/>
    </location>
</feature>
<keyword evidence="7" id="KW-0067">ATP-binding</keyword>
<evidence type="ECO:0000256" key="3">
    <source>
        <dbReference type="ARBA" id="ARBA00022553"/>
    </source>
</evidence>
<dbReference type="Pfam" id="PF07730">
    <property type="entry name" value="HisKA_3"/>
    <property type="match status" value="1"/>
</dbReference>
<keyword evidence="9" id="KW-0812">Transmembrane</keyword>
<evidence type="ECO:0000259" key="10">
    <source>
        <dbReference type="SMART" id="SM00387"/>
    </source>
</evidence>
<evidence type="ECO:0000256" key="5">
    <source>
        <dbReference type="ARBA" id="ARBA00022741"/>
    </source>
</evidence>
<dbReference type="Gene3D" id="3.30.565.10">
    <property type="entry name" value="Histidine kinase-like ATPase, C-terminal domain"/>
    <property type="match status" value="1"/>
</dbReference>
<keyword evidence="5" id="KW-0547">Nucleotide-binding</keyword>
<feature type="transmembrane region" description="Helical" evidence="9">
    <location>
        <begin position="111"/>
        <end position="130"/>
    </location>
</feature>
<evidence type="ECO:0000256" key="2">
    <source>
        <dbReference type="ARBA" id="ARBA00012438"/>
    </source>
</evidence>